<dbReference type="InterPro" id="IPR000504">
    <property type="entry name" value="RRM_dom"/>
</dbReference>
<dbReference type="PANTHER" id="PTHR48025:SF1">
    <property type="entry name" value="RRM DOMAIN-CONTAINING PROTEIN"/>
    <property type="match status" value="1"/>
</dbReference>
<dbReference type="PANTHER" id="PTHR48025">
    <property type="entry name" value="OS02G0815200 PROTEIN"/>
    <property type="match status" value="1"/>
</dbReference>
<dbReference type="Pfam" id="PF00076">
    <property type="entry name" value="RRM_1"/>
    <property type="match status" value="3"/>
</dbReference>
<dbReference type="SMART" id="SM00360">
    <property type="entry name" value="RRM"/>
    <property type="match status" value="3"/>
</dbReference>
<feature type="domain" description="RRM" evidence="4">
    <location>
        <begin position="214"/>
        <end position="295"/>
    </location>
</feature>
<dbReference type="SUPFAM" id="SSF54928">
    <property type="entry name" value="RNA-binding domain, RBD"/>
    <property type="match status" value="3"/>
</dbReference>
<feature type="compositionally biased region" description="Basic and acidic residues" evidence="3">
    <location>
        <begin position="77"/>
        <end position="86"/>
    </location>
</feature>
<dbReference type="VEuPathDB" id="AmoebaDB:EHI7A_039460"/>
<evidence type="ECO:0000259" key="4">
    <source>
        <dbReference type="PROSITE" id="PS50102"/>
    </source>
</evidence>
<reference evidence="5 6" key="1">
    <citation type="submission" date="2016-05" db="EMBL/GenBank/DDBJ databases">
        <title>First whole genome sequencing of Entamoeba histolytica HM1:IMSS-clone-6.</title>
        <authorList>
            <person name="Mukherjee Avik.K."/>
            <person name="Izumyama S."/>
            <person name="Nakada-Tsukui K."/>
            <person name="Nozaki T."/>
        </authorList>
    </citation>
    <scope>NUCLEOTIDE SEQUENCE [LARGE SCALE GENOMIC DNA]</scope>
    <source>
        <strain evidence="5 6">HM1:IMSS clone 6</strain>
    </source>
</reference>
<evidence type="ECO:0000313" key="5">
    <source>
        <dbReference type="EMBL" id="GAT96623.1"/>
    </source>
</evidence>
<feature type="compositionally biased region" description="Basic residues" evidence="3">
    <location>
        <begin position="87"/>
        <end position="97"/>
    </location>
</feature>
<dbReference type="VEuPathDB" id="AmoebaDB:EHI8A_039440"/>
<dbReference type="InterPro" id="IPR003954">
    <property type="entry name" value="RRM_euk-type"/>
</dbReference>
<feature type="domain" description="RRM" evidence="4">
    <location>
        <begin position="2"/>
        <end position="77"/>
    </location>
</feature>
<dbReference type="EMBL" id="BDEQ01000001">
    <property type="protein sequence ID" value="GAT96623.1"/>
    <property type="molecule type" value="Genomic_DNA"/>
</dbReference>
<dbReference type="InterPro" id="IPR035979">
    <property type="entry name" value="RBD_domain_sf"/>
</dbReference>
<feature type="domain" description="RRM" evidence="4">
    <location>
        <begin position="113"/>
        <end position="194"/>
    </location>
</feature>
<proteinExistence type="predicted"/>
<dbReference type="Proteomes" id="UP000078387">
    <property type="component" value="Unassembled WGS sequence"/>
</dbReference>
<accession>A0A5K1URM2</accession>
<evidence type="ECO:0000313" key="6">
    <source>
        <dbReference type="Proteomes" id="UP000078387"/>
    </source>
</evidence>
<dbReference type="SMART" id="SM00361">
    <property type="entry name" value="RRM_1"/>
    <property type="match status" value="2"/>
</dbReference>
<dbReference type="FunFam" id="3.30.70.330:FF:000802">
    <property type="entry name" value="Enhancer binding protein-1, putative"/>
    <property type="match status" value="2"/>
</dbReference>
<evidence type="ECO:0000256" key="1">
    <source>
        <dbReference type="ARBA" id="ARBA00022884"/>
    </source>
</evidence>
<keyword evidence="1 2" id="KW-0694">RNA-binding</keyword>
<organism evidence="5 6">
    <name type="scientific">Entamoeba histolytica</name>
    <dbReference type="NCBI Taxonomy" id="5759"/>
    <lineage>
        <taxon>Eukaryota</taxon>
        <taxon>Amoebozoa</taxon>
        <taxon>Evosea</taxon>
        <taxon>Archamoebae</taxon>
        <taxon>Mastigamoebida</taxon>
        <taxon>Entamoebidae</taxon>
        <taxon>Entamoeba</taxon>
    </lineage>
</organism>
<dbReference type="InterPro" id="IPR050502">
    <property type="entry name" value="Euk_RNA-bind_prot"/>
</dbReference>
<dbReference type="VEuPathDB" id="AmoebaDB:EHI_121780"/>
<dbReference type="AlphaFoldDB" id="A0A5K1URM2"/>
<gene>
    <name evidence="5" type="ORF">CL6EHI_121780</name>
</gene>
<dbReference type="PROSITE" id="PS50102">
    <property type="entry name" value="RRM"/>
    <property type="match status" value="3"/>
</dbReference>
<comment type="caution">
    <text evidence="5">The sequence shown here is derived from an EMBL/GenBank/DDBJ whole genome shotgun (WGS) entry which is preliminary data.</text>
</comment>
<feature type="region of interest" description="Disordered" evidence="3">
    <location>
        <begin position="77"/>
        <end position="97"/>
    </location>
</feature>
<dbReference type="VEuPathDB" id="AmoebaDB:EHI5A_021380"/>
<protein>
    <submittedName>
        <fullName evidence="5">Enhancer binding protein</fullName>
    </submittedName>
</protein>
<dbReference type="InterPro" id="IPR012677">
    <property type="entry name" value="Nucleotide-bd_a/b_plait_sf"/>
</dbReference>
<dbReference type="Gene3D" id="3.30.70.330">
    <property type="match status" value="3"/>
</dbReference>
<name>A0A5K1URM2_ENTHI</name>
<dbReference type="GO" id="GO:0003729">
    <property type="term" value="F:mRNA binding"/>
    <property type="evidence" value="ECO:0007669"/>
    <property type="project" value="TreeGrafter"/>
</dbReference>
<evidence type="ECO:0000256" key="2">
    <source>
        <dbReference type="PROSITE-ProRule" id="PRU00176"/>
    </source>
</evidence>
<dbReference type="VEuPathDB" id="AmoebaDB:KM1_029490"/>
<sequence length="306" mass="35286">MTTLYVSHLDYSLKVEDVQNAFKTYNPKEVKIISTPIGYSRGFAFIEFATPQEAEKALEMDRHTIGKMEIKVQKALPKEETTTERKMNRRGFKGKRNTRKRHLVKRTNEVTDNMLFIKNLPFAITEEKLKEMFSKFGVVEITLIKTHRKKGNVTKNNGIAFITVKTAEEQKKAIAEMNNFEVEGRKITVAAAYKKVENKQTTKKTNEPKSLSETNVFVKNLPFTLTDEGFKKLFEKYDVVEATIVKRHNKKLNVDRSKGYGFVTFKTAEQQKKAIAEMDNFEVEGRKITVTSAYQRAEKKEETTSN</sequence>
<evidence type="ECO:0000256" key="3">
    <source>
        <dbReference type="SAM" id="MobiDB-lite"/>
    </source>
</evidence>
<dbReference type="CDD" id="cd00590">
    <property type="entry name" value="RRM_SF"/>
    <property type="match status" value="1"/>
</dbReference>
<dbReference type="OMA" id="YCSADEV"/>